<feature type="domain" description="VWFA" evidence="4">
    <location>
        <begin position="497"/>
        <end position="664"/>
    </location>
</feature>
<organism evidence="7 8">
    <name type="scientific">Domibacillus enclensis</name>
    <dbReference type="NCBI Taxonomy" id="1017273"/>
    <lineage>
        <taxon>Bacteria</taxon>
        <taxon>Bacillati</taxon>
        <taxon>Bacillota</taxon>
        <taxon>Bacilli</taxon>
        <taxon>Bacillales</taxon>
        <taxon>Bacillaceae</taxon>
        <taxon>Domibacillus</taxon>
    </lineage>
</organism>
<dbReference type="Pfam" id="PF00395">
    <property type="entry name" value="SLH"/>
    <property type="match status" value="1"/>
</dbReference>
<evidence type="ECO:0000259" key="4">
    <source>
        <dbReference type="PROSITE" id="PS50234"/>
    </source>
</evidence>
<dbReference type="InterPro" id="IPR008964">
    <property type="entry name" value="Invasin/intimin_cell_adhesion"/>
</dbReference>
<evidence type="ECO:0000259" key="5">
    <source>
        <dbReference type="PROSITE" id="PS51272"/>
    </source>
</evidence>
<evidence type="ECO:0000256" key="1">
    <source>
        <dbReference type="ARBA" id="ARBA00022729"/>
    </source>
</evidence>
<protein>
    <submittedName>
        <fullName evidence="7">S-layer homology domain-containing protein</fullName>
    </submittedName>
</protein>
<dbReference type="InterPro" id="IPR050525">
    <property type="entry name" value="ECM_Assembly_Org"/>
</dbReference>
<dbReference type="SUPFAM" id="SSF49373">
    <property type="entry name" value="Invasin/intimin cell-adhesion fragments"/>
    <property type="match status" value="1"/>
</dbReference>
<keyword evidence="9" id="KW-1185">Reference proteome</keyword>
<dbReference type="EMBL" id="FTLX01000001">
    <property type="protein sequence ID" value="SIP98958.1"/>
    <property type="molecule type" value="Genomic_DNA"/>
</dbReference>
<dbReference type="SMART" id="SM00327">
    <property type="entry name" value="VWA"/>
    <property type="match status" value="1"/>
</dbReference>
<evidence type="ECO:0000313" key="8">
    <source>
        <dbReference type="Proteomes" id="UP000186385"/>
    </source>
</evidence>
<dbReference type="RefSeq" id="WP_045850587.1">
    <property type="nucleotide sequence ID" value="NZ_FTLX01000001.1"/>
</dbReference>
<reference evidence="9" key="2">
    <citation type="submission" date="2017-03" db="EMBL/GenBank/DDBJ databases">
        <title>Bacillus sp. V-88(T) DSM27956, whole genome shotgun sequencing project.</title>
        <authorList>
            <person name="Dastager S.G."/>
            <person name="Neurgaonkar P.S."/>
            <person name="Dharne M.S."/>
        </authorList>
    </citation>
    <scope>NUCLEOTIDE SEQUENCE [LARGE SCALE GENOMIC DNA]</scope>
    <source>
        <strain evidence="9">DSM 25145</strain>
    </source>
</reference>
<sequence length="773" mass="84415">MNYFVNRKHLLLLFFVLSLLMPNTGKAAVPFTDMKSTHWAFESVDWAYNKKIISGYANGTFGPKRTLTEAEFLVMLNRYNCLNDKGVVAKNTDRHWAAQEYAYAKSKNLPLNGYTNILLREKPVTRGQVARIVAAFDGFDLNQTHAAQYMYVNQLSSGTTGIKNYADYAVDQPLTRAEAAVFVHRLAKRGQCSMIGLSNSATGKDDARFPLPAHFMPEGAVEFPKPEEDSDMPPSAPSEDSRLQSVDIEKETLIANGVDSTFITLTLKDCFGKPIPYEESMVFQAFSSAGASVSNEEYFDDYGEGDFLSAAAASSTSVLSDGPDVTVKVTAPASTAVKSDKITFQVSSYESKNDKMACYRTPVTVDLSYMAKPELLVSVSSPSIAANGYAAATVTAKIVQPGGQTMTNYNGRVRFYSAKGALLSTSNVTFSNGQASAQVTSLSTASPVEDTIYAELVQSDSRFSAWNRDIQSARHSTPVLYDPGLSVGSGCARDQLEVAFIIDSSSSMKQSDPERLRVSKSQQLLSTLNAPVNLASHFNGSGMLLSNRATAASVSARLYGVFQSGGTNIAAGMEKAFSGFSTDDKTKKVAILVTDGKSNEQQVLARVKEARDLGITLYTIGLGSETQLNEDLLQKVADETGGRYFHVEKSSDISTAYQTILNEVSCGELFLGCSPSGMVFTESTLRMTNSTFYMNTMIEKACEEEVKRVVLRLHSINGHIDYELIDRGQNYYALKKDMTDINDYVYFDEGTFLAFDEAGVLIGKRVISINRNN</sequence>
<evidence type="ECO:0000313" key="6">
    <source>
        <dbReference type="EMBL" id="OXS80232.1"/>
    </source>
</evidence>
<evidence type="ECO:0000256" key="2">
    <source>
        <dbReference type="SAM" id="MobiDB-lite"/>
    </source>
</evidence>
<dbReference type="OrthoDB" id="188440at2"/>
<dbReference type="Pfam" id="PF00092">
    <property type="entry name" value="VWA"/>
    <property type="match status" value="1"/>
</dbReference>
<dbReference type="STRING" id="1017273.SAMN05443094_101375"/>
<dbReference type="EMBL" id="MWSK01000001">
    <property type="protein sequence ID" value="OXS80232.1"/>
    <property type="molecule type" value="Genomic_DNA"/>
</dbReference>
<feature type="chain" id="PRO_5009937367" evidence="3">
    <location>
        <begin position="28"/>
        <end position="773"/>
    </location>
</feature>
<dbReference type="PROSITE" id="PS51272">
    <property type="entry name" value="SLH"/>
    <property type="match status" value="1"/>
</dbReference>
<evidence type="ECO:0000313" key="7">
    <source>
        <dbReference type="EMBL" id="SIP98958.1"/>
    </source>
</evidence>
<feature type="domain" description="SLH" evidence="5">
    <location>
        <begin position="27"/>
        <end position="90"/>
    </location>
</feature>
<dbReference type="InterPro" id="IPR013783">
    <property type="entry name" value="Ig-like_fold"/>
</dbReference>
<name>A0A1N6P3I4_9BACI</name>
<gene>
    <name evidence="6" type="ORF">B1B05_01795</name>
    <name evidence="7" type="ORF">SAMN05443094_101375</name>
</gene>
<dbReference type="CDD" id="cd00198">
    <property type="entry name" value="vWFA"/>
    <property type="match status" value="1"/>
</dbReference>
<proteinExistence type="predicted"/>
<dbReference type="SUPFAM" id="SSF53300">
    <property type="entry name" value="vWA-like"/>
    <property type="match status" value="1"/>
</dbReference>
<dbReference type="InterPro" id="IPR002035">
    <property type="entry name" value="VWF_A"/>
</dbReference>
<dbReference type="Proteomes" id="UP000186385">
    <property type="component" value="Unassembled WGS sequence"/>
</dbReference>
<dbReference type="AlphaFoldDB" id="A0A1N6P3I4"/>
<dbReference type="Proteomes" id="UP000215545">
    <property type="component" value="Unassembled WGS sequence"/>
</dbReference>
<accession>A0A1N6P3I4</accession>
<dbReference type="InterPro" id="IPR036465">
    <property type="entry name" value="vWFA_dom_sf"/>
</dbReference>
<evidence type="ECO:0000256" key="3">
    <source>
        <dbReference type="SAM" id="SignalP"/>
    </source>
</evidence>
<dbReference type="Gene3D" id="3.40.50.410">
    <property type="entry name" value="von Willebrand factor, type A domain"/>
    <property type="match status" value="1"/>
</dbReference>
<dbReference type="Gene3D" id="2.60.40.10">
    <property type="entry name" value="Immunoglobulins"/>
    <property type="match status" value="2"/>
</dbReference>
<feature type="signal peptide" evidence="3">
    <location>
        <begin position="1"/>
        <end position="27"/>
    </location>
</feature>
<feature type="region of interest" description="Disordered" evidence="2">
    <location>
        <begin position="219"/>
        <end position="243"/>
    </location>
</feature>
<reference evidence="6" key="3">
    <citation type="submission" date="2017-03" db="EMBL/GenBank/DDBJ databases">
        <authorList>
            <person name="Dastager S.G."/>
            <person name="Neurgaonkar P.S."/>
            <person name="Dharne M.S."/>
        </authorList>
    </citation>
    <scope>NUCLEOTIDE SEQUENCE</scope>
    <source>
        <strain evidence="6">DSM 25145</strain>
    </source>
</reference>
<keyword evidence="1 3" id="KW-0732">Signal</keyword>
<dbReference type="PROSITE" id="PS50234">
    <property type="entry name" value="VWFA"/>
    <property type="match status" value="1"/>
</dbReference>
<reference evidence="7 8" key="1">
    <citation type="submission" date="2017-01" db="EMBL/GenBank/DDBJ databases">
        <authorList>
            <person name="Mah S.A."/>
            <person name="Swanson W.J."/>
            <person name="Moy G.W."/>
            <person name="Vacquier V.D."/>
        </authorList>
    </citation>
    <scope>NUCLEOTIDE SEQUENCE [LARGE SCALE GENOMIC DNA]</scope>
    <source>
        <strain evidence="7 8">NIO-1016</strain>
    </source>
</reference>
<dbReference type="PANTHER" id="PTHR24020">
    <property type="entry name" value="COLLAGEN ALPHA"/>
    <property type="match status" value="1"/>
</dbReference>
<dbReference type="InterPro" id="IPR001119">
    <property type="entry name" value="SLH_dom"/>
</dbReference>
<evidence type="ECO:0000313" key="9">
    <source>
        <dbReference type="Proteomes" id="UP000215545"/>
    </source>
</evidence>